<proteinExistence type="predicted"/>
<keyword evidence="4" id="KW-0378">Hydrolase</keyword>
<dbReference type="EMBL" id="AVOT02084264">
    <property type="protein sequence ID" value="MBW0569381.1"/>
    <property type="molecule type" value="Genomic_DNA"/>
</dbReference>
<accession>A0A9Q3JWL0</accession>
<dbReference type="InterPro" id="IPR043502">
    <property type="entry name" value="DNA/RNA_pol_sf"/>
</dbReference>
<keyword evidence="5" id="KW-0863">Zinc-finger</keyword>
<dbReference type="OrthoDB" id="117622at2759"/>
<dbReference type="InterPro" id="IPR043128">
    <property type="entry name" value="Rev_trsase/Diguanyl_cyclase"/>
</dbReference>
<dbReference type="GO" id="GO:0004519">
    <property type="term" value="F:endonuclease activity"/>
    <property type="evidence" value="ECO:0007669"/>
    <property type="project" value="UniProtKB-KW"/>
</dbReference>
<dbReference type="Gene3D" id="2.40.70.10">
    <property type="entry name" value="Acid Proteases"/>
    <property type="match status" value="1"/>
</dbReference>
<dbReference type="PANTHER" id="PTHR37984:SF5">
    <property type="entry name" value="PROTEIN NYNRIN-LIKE"/>
    <property type="match status" value="1"/>
</dbReference>
<dbReference type="Gene3D" id="3.10.10.10">
    <property type="entry name" value="HIV Type 1 Reverse Transcriptase, subunit A, domain 1"/>
    <property type="match status" value="1"/>
</dbReference>
<dbReference type="PANTHER" id="PTHR37984">
    <property type="entry name" value="PROTEIN CBG26694"/>
    <property type="match status" value="1"/>
</dbReference>
<keyword evidence="5" id="KW-0862">Zinc</keyword>
<comment type="caution">
    <text evidence="8">The sequence shown here is derived from an EMBL/GenBank/DDBJ whole genome shotgun (WGS) entry which is preliminary data.</text>
</comment>
<evidence type="ECO:0000259" key="7">
    <source>
        <dbReference type="PROSITE" id="PS50158"/>
    </source>
</evidence>
<dbReference type="GO" id="GO:0016779">
    <property type="term" value="F:nucleotidyltransferase activity"/>
    <property type="evidence" value="ECO:0007669"/>
    <property type="project" value="UniProtKB-KW"/>
</dbReference>
<feature type="region of interest" description="Disordered" evidence="6">
    <location>
        <begin position="223"/>
        <end position="252"/>
    </location>
</feature>
<evidence type="ECO:0000256" key="6">
    <source>
        <dbReference type="SAM" id="MobiDB-lite"/>
    </source>
</evidence>
<keyword evidence="3" id="KW-0540">Nuclease</keyword>
<reference evidence="8" key="1">
    <citation type="submission" date="2021-03" db="EMBL/GenBank/DDBJ databases">
        <title>Draft genome sequence of rust myrtle Austropuccinia psidii MF-1, a brazilian biotype.</title>
        <authorList>
            <person name="Quecine M.C."/>
            <person name="Pachon D.M.R."/>
            <person name="Bonatelli M.L."/>
            <person name="Correr F.H."/>
            <person name="Franceschini L.M."/>
            <person name="Leite T.F."/>
            <person name="Margarido G.R.A."/>
            <person name="Almeida C.A."/>
            <person name="Ferrarezi J.A."/>
            <person name="Labate C.A."/>
        </authorList>
    </citation>
    <scope>NUCLEOTIDE SEQUENCE</scope>
    <source>
        <strain evidence="8">MF-1</strain>
    </source>
</reference>
<dbReference type="InterPro" id="IPR021109">
    <property type="entry name" value="Peptidase_aspartic_dom_sf"/>
</dbReference>
<evidence type="ECO:0000313" key="9">
    <source>
        <dbReference type="Proteomes" id="UP000765509"/>
    </source>
</evidence>
<evidence type="ECO:0000313" key="8">
    <source>
        <dbReference type="EMBL" id="MBW0569381.1"/>
    </source>
</evidence>
<keyword evidence="2" id="KW-0548">Nucleotidyltransferase</keyword>
<feature type="compositionally biased region" description="Acidic residues" evidence="6">
    <location>
        <begin position="228"/>
        <end position="239"/>
    </location>
</feature>
<dbReference type="SUPFAM" id="SSF56672">
    <property type="entry name" value="DNA/RNA polymerases"/>
    <property type="match status" value="1"/>
</dbReference>
<keyword evidence="5" id="KW-0479">Metal-binding</keyword>
<evidence type="ECO:0000256" key="1">
    <source>
        <dbReference type="ARBA" id="ARBA00022679"/>
    </source>
</evidence>
<evidence type="ECO:0000256" key="4">
    <source>
        <dbReference type="ARBA" id="ARBA00022759"/>
    </source>
</evidence>
<keyword evidence="9" id="KW-1185">Reference proteome</keyword>
<dbReference type="InterPro" id="IPR001878">
    <property type="entry name" value="Znf_CCHC"/>
</dbReference>
<protein>
    <recommendedName>
        <fullName evidence="7">CCHC-type domain-containing protein</fullName>
    </recommendedName>
</protein>
<dbReference type="AlphaFoldDB" id="A0A9Q3JWL0"/>
<dbReference type="Gene3D" id="3.30.70.270">
    <property type="match status" value="1"/>
</dbReference>
<keyword evidence="4" id="KW-0255">Endonuclease</keyword>
<feature type="domain" description="CCHC-type" evidence="7">
    <location>
        <begin position="199"/>
        <end position="214"/>
    </location>
</feature>
<gene>
    <name evidence="8" type="ORF">O181_109096</name>
</gene>
<name>A0A9Q3JWL0_9BASI</name>
<keyword evidence="1" id="KW-0808">Transferase</keyword>
<dbReference type="GO" id="GO:0008270">
    <property type="term" value="F:zinc ion binding"/>
    <property type="evidence" value="ECO:0007669"/>
    <property type="project" value="UniProtKB-KW"/>
</dbReference>
<dbReference type="Proteomes" id="UP000765509">
    <property type="component" value="Unassembled WGS sequence"/>
</dbReference>
<evidence type="ECO:0000256" key="2">
    <source>
        <dbReference type="ARBA" id="ARBA00022695"/>
    </source>
</evidence>
<evidence type="ECO:0000256" key="5">
    <source>
        <dbReference type="PROSITE-ProRule" id="PRU00047"/>
    </source>
</evidence>
<organism evidence="8 9">
    <name type="scientific">Austropuccinia psidii MF-1</name>
    <dbReference type="NCBI Taxonomy" id="1389203"/>
    <lineage>
        <taxon>Eukaryota</taxon>
        <taxon>Fungi</taxon>
        <taxon>Dikarya</taxon>
        <taxon>Basidiomycota</taxon>
        <taxon>Pucciniomycotina</taxon>
        <taxon>Pucciniomycetes</taxon>
        <taxon>Pucciniales</taxon>
        <taxon>Sphaerophragmiaceae</taxon>
        <taxon>Austropuccinia</taxon>
    </lineage>
</organism>
<dbReference type="InterPro" id="IPR050951">
    <property type="entry name" value="Retrovirus_Pol_polyprotein"/>
</dbReference>
<dbReference type="PROSITE" id="PS50158">
    <property type="entry name" value="ZF_CCHC"/>
    <property type="match status" value="1"/>
</dbReference>
<dbReference type="GO" id="GO:0003676">
    <property type="term" value="F:nucleic acid binding"/>
    <property type="evidence" value="ECO:0007669"/>
    <property type="project" value="InterPro"/>
</dbReference>
<evidence type="ECO:0000256" key="3">
    <source>
        <dbReference type="ARBA" id="ARBA00022722"/>
    </source>
</evidence>
<sequence length="612" mass="70785">MNKARSPSQYQDGDGMYYSEKAALKQLCEASSWPKFSGSGQYDHMELIDYIYGLFIDVPSIQDYWITARLNTAFKGHASIWYTEMKEIHGRRNWPWWKSQIIQKYSNGTCIWQKTMSFENDKYSVDKDPYEWCLRQSKRLKAIDPQMNIQMRNHKLLTQLPGQLEHASSGFKGKEPFRVEFKDKPKERVEEVAKKRNSCHNCGSADHYANKCTKAKKKVYSIEKVPEEESPTEDSESDSMGDAIRDLSDDDQDPKEEFLVEYQEETPLEIQEIQLEAGIPQDTSNKNLCKHTQDAQTFLVTPTKGMAYIYGSATKMTVCISNAQHPLIIDSGAHCSIVAREYLDNHFTHWEKQLLPTKEKNFKSASGQMTSIGTIIKEIIIPHRKDKIRLNSGFVVLNDAHIQAFLLGTDYQRMYGIDIYNSKNRHITIGTNKERKFSLGIYHISSQDPLEELLNEFREGQFSTTLTSKKKLSLLKMRRKNRPAFAIGEEPLGNIKGHDIELYLDVERPYPPVLRRPPYLASLETRKEIEKHINELWDMEVIRKIGHNEIVEITTPVLITLHDGKSRLCGDLRALNNYTKADRYPIPRIPHALDKLEKAKYITKMDCMKGFH</sequence>